<evidence type="ECO:0000256" key="4">
    <source>
        <dbReference type="SAM" id="MobiDB-lite"/>
    </source>
</evidence>
<dbReference type="SMART" id="SM00228">
    <property type="entry name" value="PDZ"/>
    <property type="match status" value="1"/>
</dbReference>
<evidence type="ECO:0000256" key="5">
    <source>
        <dbReference type="SAM" id="Phobius"/>
    </source>
</evidence>
<dbReference type="InterPro" id="IPR043504">
    <property type="entry name" value="Peptidase_S1_PA_chymotrypsin"/>
</dbReference>
<dbReference type="RefSeq" id="WP_152351143.1">
    <property type="nucleotide sequence ID" value="NZ_WBSN01000025.1"/>
</dbReference>
<proteinExistence type="inferred from homology"/>
<dbReference type="SUPFAM" id="SSF50156">
    <property type="entry name" value="PDZ domain-like"/>
    <property type="match status" value="1"/>
</dbReference>
<feature type="transmembrane region" description="Helical" evidence="5">
    <location>
        <begin position="221"/>
        <end position="243"/>
    </location>
</feature>
<dbReference type="Gene3D" id="2.30.42.10">
    <property type="match status" value="1"/>
</dbReference>
<dbReference type="SUPFAM" id="SSF50494">
    <property type="entry name" value="Trypsin-like serine proteases"/>
    <property type="match status" value="1"/>
</dbReference>
<dbReference type="PRINTS" id="PR00834">
    <property type="entry name" value="PROTEASES2C"/>
</dbReference>
<dbReference type="InterPro" id="IPR001478">
    <property type="entry name" value="PDZ"/>
</dbReference>
<reference evidence="7 8" key="1">
    <citation type="submission" date="2019-10" db="EMBL/GenBank/DDBJ databases">
        <title>Bifidobacterium from non-human primates.</title>
        <authorList>
            <person name="Modesto M."/>
        </authorList>
    </citation>
    <scope>NUCLEOTIDE SEQUENCE [LARGE SCALE GENOMIC DNA]</scope>
    <source>
        <strain evidence="7 8">TREC</strain>
    </source>
</reference>
<dbReference type="InterPro" id="IPR051201">
    <property type="entry name" value="Chloro_Bact_Ser_Proteases"/>
</dbReference>
<feature type="region of interest" description="Disordered" evidence="4">
    <location>
        <begin position="624"/>
        <end position="655"/>
    </location>
</feature>
<name>A0A7K3TIH2_9BIFI</name>
<feature type="compositionally biased region" description="Low complexity" evidence="4">
    <location>
        <begin position="19"/>
        <end position="35"/>
    </location>
</feature>
<dbReference type="Pfam" id="PF13180">
    <property type="entry name" value="PDZ_2"/>
    <property type="match status" value="1"/>
</dbReference>
<dbReference type="InterPro" id="IPR009003">
    <property type="entry name" value="Peptidase_S1_PA"/>
</dbReference>
<dbReference type="Gene3D" id="2.40.10.10">
    <property type="entry name" value="Trypsin-like serine proteases"/>
    <property type="match status" value="2"/>
</dbReference>
<organism evidence="7 8">
    <name type="scientific">Bifidobacterium avesanii</name>
    <dbReference type="NCBI Taxonomy" id="1798157"/>
    <lineage>
        <taxon>Bacteria</taxon>
        <taxon>Bacillati</taxon>
        <taxon>Actinomycetota</taxon>
        <taxon>Actinomycetes</taxon>
        <taxon>Bifidobacteriales</taxon>
        <taxon>Bifidobacteriaceae</taxon>
        <taxon>Bifidobacterium</taxon>
    </lineage>
</organism>
<evidence type="ECO:0000256" key="2">
    <source>
        <dbReference type="ARBA" id="ARBA00022670"/>
    </source>
</evidence>
<accession>A0A7K3TIH2</accession>
<feature type="compositionally biased region" description="Pro residues" evidence="4">
    <location>
        <begin position="129"/>
        <end position="140"/>
    </location>
</feature>
<dbReference type="Pfam" id="PF13365">
    <property type="entry name" value="Trypsin_2"/>
    <property type="match status" value="1"/>
</dbReference>
<keyword evidence="3" id="KW-0378">Hydrolase</keyword>
<keyword evidence="8" id="KW-1185">Reference proteome</keyword>
<dbReference type="PANTHER" id="PTHR43343:SF3">
    <property type="entry name" value="PROTEASE DO-LIKE 8, CHLOROPLASTIC"/>
    <property type="match status" value="1"/>
</dbReference>
<evidence type="ECO:0000259" key="6">
    <source>
        <dbReference type="PROSITE" id="PS50106"/>
    </source>
</evidence>
<comment type="similarity">
    <text evidence="1">Belongs to the peptidase S1C family.</text>
</comment>
<keyword evidence="5" id="KW-1133">Transmembrane helix</keyword>
<feature type="compositionally biased region" description="Polar residues" evidence="4">
    <location>
        <begin position="145"/>
        <end position="155"/>
    </location>
</feature>
<feature type="region of interest" description="Disordered" evidence="4">
    <location>
        <begin position="582"/>
        <end position="607"/>
    </location>
</feature>
<dbReference type="EMBL" id="WHZY01000009">
    <property type="protein sequence ID" value="NEG78706.1"/>
    <property type="molecule type" value="Genomic_DNA"/>
</dbReference>
<keyword evidence="5" id="KW-0472">Membrane</keyword>
<dbReference type="Proteomes" id="UP000469763">
    <property type="component" value="Unassembled WGS sequence"/>
</dbReference>
<dbReference type="GO" id="GO:0004252">
    <property type="term" value="F:serine-type endopeptidase activity"/>
    <property type="evidence" value="ECO:0007669"/>
    <property type="project" value="InterPro"/>
</dbReference>
<feature type="domain" description="PDZ" evidence="6">
    <location>
        <begin position="481"/>
        <end position="545"/>
    </location>
</feature>
<feature type="compositionally biased region" description="Low complexity" evidence="4">
    <location>
        <begin position="60"/>
        <end position="122"/>
    </location>
</feature>
<keyword evidence="5" id="KW-0812">Transmembrane</keyword>
<dbReference type="OrthoDB" id="9758917at2"/>
<keyword evidence="2 7" id="KW-0645">Protease</keyword>
<evidence type="ECO:0000256" key="3">
    <source>
        <dbReference type="ARBA" id="ARBA00022801"/>
    </source>
</evidence>
<feature type="compositionally biased region" description="Polar residues" evidence="4">
    <location>
        <begin position="37"/>
        <end position="59"/>
    </location>
</feature>
<sequence length="655" mass="64468">MTDDQQKPWQAPQDEPASNGADAAGETNAAAQADQGEQPTETIPTPSSAVSEDQPTTQLPSAAASAAPAAAPAQSAAPVTPTYSAAPQYGAYAQQGSTAPAPQPAGQGSQGGQSSQPVSSQPEYGQPMPQGPFNPYPFGAPDPAQNASNGQQHANGQHGFAGFNPFGAQNSNAQNTANANGRQPGQSGQVPPQNPQGPFLPGMAGQPVPQGKGGKSATTTILTAVIAALVSAALMLGLGWGLISSGVISVPSSSNLNSIGSSTGGSGSATATTGEAVDWKTVASNVSSSVVSITTTLSNGTGKGSGAIISTDGHIVTNNHVVEGAQKITVTLSNGNLYSAQLVGTDVTTDLAVIKLDNPPSDLKAVEFADSDQLAVGENVMAIGNPLGYENTATTGIVSALNRPVTVTDEETNADIVTNAVQIDAAINPGNSGGPTFNAAGQVIGINSSIASTATSSSSAGSIGIGFAIPSNLVKRVANEIVQNGKVQHAALGIKVKTGTATADGVTRAGAAVDSVSNASGPAAKAGIKAGDVIVGYNGNTVSDVYSLLGYVRASALGDTAKLTLVRDGKTLEVNVTLDQEEAAVNGSSSSNGGSNGSNGSGSGNGSGNGSNGYGYGYGNSGNGSGNGSGNSQNNNGDNGGITDPFSQLFGFGNN</sequence>
<dbReference type="PANTHER" id="PTHR43343">
    <property type="entry name" value="PEPTIDASE S12"/>
    <property type="match status" value="1"/>
</dbReference>
<gene>
    <name evidence="7" type="ORF">GFD22_06950</name>
</gene>
<feature type="region of interest" description="Disordered" evidence="4">
    <location>
        <begin position="1"/>
        <end position="216"/>
    </location>
</feature>
<comment type="caution">
    <text evidence="7">The sequence shown here is derived from an EMBL/GenBank/DDBJ whole genome shotgun (WGS) entry which is preliminary data.</text>
</comment>
<evidence type="ECO:0000256" key="1">
    <source>
        <dbReference type="ARBA" id="ARBA00010541"/>
    </source>
</evidence>
<dbReference type="GO" id="GO:0006508">
    <property type="term" value="P:proteolysis"/>
    <property type="evidence" value="ECO:0007669"/>
    <property type="project" value="UniProtKB-KW"/>
</dbReference>
<dbReference type="InterPro" id="IPR036034">
    <property type="entry name" value="PDZ_sf"/>
</dbReference>
<feature type="compositionally biased region" description="Low complexity" evidence="4">
    <location>
        <begin position="168"/>
        <end position="180"/>
    </location>
</feature>
<evidence type="ECO:0000313" key="8">
    <source>
        <dbReference type="Proteomes" id="UP000469763"/>
    </source>
</evidence>
<feature type="compositionally biased region" description="Gly residues" evidence="4">
    <location>
        <begin position="594"/>
        <end position="607"/>
    </location>
</feature>
<dbReference type="PROSITE" id="PS50106">
    <property type="entry name" value="PDZ"/>
    <property type="match status" value="1"/>
</dbReference>
<evidence type="ECO:0000313" key="7">
    <source>
        <dbReference type="EMBL" id="NEG78706.1"/>
    </source>
</evidence>
<feature type="compositionally biased region" description="Polar residues" evidence="4">
    <location>
        <begin position="181"/>
        <end position="191"/>
    </location>
</feature>
<protein>
    <submittedName>
        <fullName evidence="7">Trypsin-like serine protease</fullName>
    </submittedName>
</protein>
<dbReference type="AlphaFoldDB" id="A0A7K3TIH2"/>
<dbReference type="InterPro" id="IPR001940">
    <property type="entry name" value="Peptidase_S1C"/>
</dbReference>